<sequence length="74" mass="7978">MTSTHPRDSDAPESPDQLDHQAFEGGDRGGKSGSNAAQNRAVGIDDSIVEGSRQGRERYKTEIDHGEAEPRNSV</sequence>
<protein>
    <submittedName>
        <fullName evidence="2">Uncharacterized protein</fullName>
    </submittedName>
</protein>
<evidence type="ECO:0000256" key="1">
    <source>
        <dbReference type="SAM" id="MobiDB-lite"/>
    </source>
</evidence>
<accession>A0A318SGD7</accession>
<dbReference type="EMBL" id="QJTC01000012">
    <property type="protein sequence ID" value="PYE77832.1"/>
    <property type="molecule type" value="Genomic_DNA"/>
</dbReference>
<proteinExistence type="predicted"/>
<feature type="compositionally biased region" description="Basic and acidic residues" evidence="1">
    <location>
        <begin position="1"/>
        <end position="10"/>
    </location>
</feature>
<feature type="compositionally biased region" description="Basic and acidic residues" evidence="1">
    <location>
        <begin position="17"/>
        <end position="30"/>
    </location>
</feature>
<feature type="region of interest" description="Disordered" evidence="1">
    <location>
        <begin position="1"/>
        <end position="74"/>
    </location>
</feature>
<dbReference type="RefSeq" id="WP_110465776.1">
    <property type="nucleotide sequence ID" value="NZ_JAMOFZ010000012.1"/>
</dbReference>
<feature type="compositionally biased region" description="Basic and acidic residues" evidence="1">
    <location>
        <begin position="53"/>
        <end position="74"/>
    </location>
</feature>
<keyword evidence="3" id="KW-1185">Reference proteome</keyword>
<evidence type="ECO:0000313" key="2">
    <source>
        <dbReference type="EMBL" id="PYE77832.1"/>
    </source>
</evidence>
<name>A0A318SGD7_9BURK</name>
<dbReference type="OrthoDB" id="9853353at2"/>
<gene>
    <name evidence="2" type="ORF">DFQ15_11284</name>
</gene>
<comment type="caution">
    <text evidence="2">The sequence shown here is derived from an EMBL/GenBank/DDBJ whole genome shotgun (WGS) entry which is preliminary data.</text>
</comment>
<dbReference type="AlphaFoldDB" id="A0A318SGD7"/>
<dbReference type="Proteomes" id="UP000247540">
    <property type="component" value="Unassembled WGS sequence"/>
</dbReference>
<organism evidence="2 3">
    <name type="scientific">Xylophilus ampelinus</name>
    <dbReference type="NCBI Taxonomy" id="54067"/>
    <lineage>
        <taxon>Bacteria</taxon>
        <taxon>Pseudomonadati</taxon>
        <taxon>Pseudomonadota</taxon>
        <taxon>Betaproteobacteria</taxon>
        <taxon>Burkholderiales</taxon>
        <taxon>Xylophilus</taxon>
    </lineage>
</organism>
<reference evidence="2 3" key="1">
    <citation type="submission" date="2018-06" db="EMBL/GenBank/DDBJ databases">
        <title>Genomic Encyclopedia of Type Strains, Phase III (KMG-III): the genomes of soil and plant-associated and newly described type strains.</title>
        <authorList>
            <person name="Whitman W."/>
        </authorList>
    </citation>
    <scope>NUCLEOTIDE SEQUENCE [LARGE SCALE GENOMIC DNA]</scope>
    <source>
        <strain evidence="2 3">CECT 7646</strain>
    </source>
</reference>
<evidence type="ECO:0000313" key="3">
    <source>
        <dbReference type="Proteomes" id="UP000247540"/>
    </source>
</evidence>